<comment type="caution">
    <text evidence="2">The sequence shown here is derived from an EMBL/GenBank/DDBJ whole genome shotgun (WGS) entry which is preliminary data.</text>
</comment>
<accession>A0ABD2PC32</accession>
<sequence>MVKALESMSAGGYGEGPVATPDRSDLHGLLPELNGVELAMSLSPKHHQGSHQVISHLQQLHHSTPFSVTDILSPIEESYRKLELATNPPSPYRSTSSGSSINSPGAGGGTLSSSGCSMNGGYPVMGQFGGGQYCPVSENLGLGSHYSSGWYQTSAADPRFASEWIECCLIIFFSQPLEHLDSLL</sequence>
<proteinExistence type="predicted"/>
<dbReference type="EMBL" id="JABFTP020000185">
    <property type="protein sequence ID" value="KAL3288523.1"/>
    <property type="molecule type" value="Genomic_DNA"/>
</dbReference>
<name>A0ABD2PC32_9CUCU</name>
<dbReference type="AlphaFoldDB" id="A0ABD2PC32"/>
<dbReference type="Proteomes" id="UP001516400">
    <property type="component" value="Unassembled WGS sequence"/>
</dbReference>
<feature type="compositionally biased region" description="Low complexity" evidence="1">
    <location>
        <begin position="92"/>
        <end position="104"/>
    </location>
</feature>
<keyword evidence="3" id="KW-1185">Reference proteome</keyword>
<feature type="region of interest" description="Disordered" evidence="1">
    <location>
        <begin position="85"/>
        <end position="112"/>
    </location>
</feature>
<evidence type="ECO:0000256" key="1">
    <source>
        <dbReference type="SAM" id="MobiDB-lite"/>
    </source>
</evidence>
<gene>
    <name evidence="2" type="ORF">HHI36_002964</name>
</gene>
<reference evidence="2 3" key="1">
    <citation type="journal article" date="2021" name="BMC Biol.">
        <title>Horizontally acquired antibacterial genes associated with adaptive radiation of ladybird beetles.</title>
        <authorList>
            <person name="Li H.S."/>
            <person name="Tang X.F."/>
            <person name="Huang Y.H."/>
            <person name="Xu Z.Y."/>
            <person name="Chen M.L."/>
            <person name="Du X.Y."/>
            <person name="Qiu B.Y."/>
            <person name="Chen P.T."/>
            <person name="Zhang W."/>
            <person name="Slipinski A."/>
            <person name="Escalona H.E."/>
            <person name="Waterhouse R.M."/>
            <person name="Zwick A."/>
            <person name="Pang H."/>
        </authorList>
    </citation>
    <scope>NUCLEOTIDE SEQUENCE [LARGE SCALE GENOMIC DNA]</scope>
    <source>
        <strain evidence="2">SYSU2018</strain>
    </source>
</reference>
<feature type="region of interest" description="Disordered" evidence="1">
    <location>
        <begin position="1"/>
        <end position="26"/>
    </location>
</feature>
<evidence type="ECO:0000313" key="3">
    <source>
        <dbReference type="Proteomes" id="UP001516400"/>
    </source>
</evidence>
<protein>
    <submittedName>
        <fullName evidence="2">Uncharacterized protein</fullName>
    </submittedName>
</protein>
<evidence type="ECO:0000313" key="2">
    <source>
        <dbReference type="EMBL" id="KAL3288523.1"/>
    </source>
</evidence>
<organism evidence="2 3">
    <name type="scientific">Cryptolaemus montrouzieri</name>
    <dbReference type="NCBI Taxonomy" id="559131"/>
    <lineage>
        <taxon>Eukaryota</taxon>
        <taxon>Metazoa</taxon>
        <taxon>Ecdysozoa</taxon>
        <taxon>Arthropoda</taxon>
        <taxon>Hexapoda</taxon>
        <taxon>Insecta</taxon>
        <taxon>Pterygota</taxon>
        <taxon>Neoptera</taxon>
        <taxon>Endopterygota</taxon>
        <taxon>Coleoptera</taxon>
        <taxon>Polyphaga</taxon>
        <taxon>Cucujiformia</taxon>
        <taxon>Coccinelloidea</taxon>
        <taxon>Coccinellidae</taxon>
        <taxon>Scymninae</taxon>
        <taxon>Scymnini</taxon>
        <taxon>Cryptolaemus</taxon>
    </lineage>
</organism>